<organism evidence="10 11">
    <name type="scientific">Candida orthopsilosis (strain 90-125)</name>
    <name type="common">Yeast</name>
    <dbReference type="NCBI Taxonomy" id="1136231"/>
    <lineage>
        <taxon>Eukaryota</taxon>
        <taxon>Fungi</taxon>
        <taxon>Dikarya</taxon>
        <taxon>Ascomycota</taxon>
        <taxon>Saccharomycotina</taxon>
        <taxon>Pichiomycetes</taxon>
        <taxon>Debaryomycetaceae</taxon>
        <taxon>Candida/Lodderomyces clade</taxon>
        <taxon>Candida</taxon>
    </lineage>
</organism>
<evidence type="ECO:0000313" key="11">
    <source>
        <dbReference type="Proteomes" id="UP000005018"/>
    </source>
</evidence>
<evidence type="ECO:0000256" key="6">
    <source>
        <dbReference type="ARBA" id="ARBA00022490"/>
    </source>
</evidence>
<dbReference type="GeneID" id="14542502"/>
<feature type="compositionally biased region" description="Acidic residues" evidence="8">
    <location>
        <begin position="32"/>
        <end position="48"/>
    </location>
</feature>
<evidence type="ECO:0000256" key="5">
    <source>
        <dbReference type="ARBA" id="ARBA00018400"/>
    </source>
</evidence>
<dbReference type="GO" id="GO:0005634">
    <property type="term" value="C:nucleus"/>
    <property type="evidence" value="ECO:0007669"/>
    <property type="project" value="UniProtKB-SubCell"/>
</dbReference>
<dbReference type="PANTHER" id="PTHR18829:SF0">
    <property type="entry name" value="PROTEIN YAE1 HOMOLOG"/>
    <property type="match status" value="1"/>
</dbReference>
<accession>H8XBL7</accession>
<feature type="region of interest" description="Disordered" evidence="8">
    <location>
        <begin position="1"/>
        <end position="56"/>
    </location>
</feature>
<evidence type="ECO:0000256" key="3">
    <source>
        <dbReference type="ARBA" id="ARBA00007096"/>
    </source>
</evidence>
<evidence type="ECO:0000256" key="7">
    <source>
        <dbReference type="ARBA" id="ARBA00023242"/>
    </source>
</evidence>
<dbReference type="eggNOG" id="KOG4774">
    <property type="taxonomic scope" value="Eukaryota"/>
</dbReference>
<sequence length="170" mass="19279">MSTCSSNQSNSSCSCKSNSEKIKQPTLKQAEDNDDEVVWAEDGDDNDDATNSSIDRQQQQLAYNDVIRKHRKQGYVDGITAHREDQLQRGFDDAFPRGAKLGIEVGRILAKLKCKQGGKEEEENGQNVEFKRAINGLSISKVLDRQYFDDQLEPMPTHELIEKWKQKCLS</sequence>
<evidence type="ECO:0000313" key="10">
    <source>
        <dbReference type="EMBL" id="CCG25205.1"/>
    </source>
</evidence>
<keyword evidence="7" id="KW-0539">Nucleus</keyword>
<evidence type="ECO:0000256" key="1">
    <source>
        <dbReference type="ARBA" id="ARBA00004123"/>
    </source>
</evidence>
<evidence type="ECO:0000256" key="2">
    <source>
        <dbReference type="ARBA" id="ARBA00004496"/>
    </source>
</evidence>
<dbReference type="InterPro" id="IPR038881">
    <property type="entry name" value="Yae1-like"/>
</dbReference>
<feature type="compositionally biased region" description="Low complexity" evidence="8">
    <location>
        <begin position="1"/>
        <end position="17"/>
    </location>
</feature>
<dbReference type="Pfam" id="PF09811">
    <property type="entry name" value="Yae1_N"/>
    <property type="match status" value="1"/>
</dbReference>
<evidence type="ECO:0000259" key="9">
    <source>
        <dbReference type="Pfam" id="PF09811"/>
    </source>
</evidence>
<dbReference type="InterPro" id="IPR019191">
    <property type="entry name" value="Essential_protein_Yae1_N"/>
</dbReference>
<comment type="subcellular location">
    <subcellularLocation>
        <location evidence="2">Cytoplasm</location>
    </subcellularLocation>
    <subcellularLocation>
        <location evidence="1">Nucleus</location>
    </subcellularLocation>
</comment>
<dbReference type="GO" id="GO:0005737">
    <property type="term" value="C:cytoplasm"/>
    <property type="evidence" value="ECO:0007669"/>
    <property type="project" value="UniProtKB-SubCell"/>
</dbReference>
<dbReference type="Proteomes" id="UP000005018">
    <property type="component" value="Chromosome 8"/>
</dbReference>
<reference evidence="10 11" key="1">
    <citation type="journal article" date="2012" name="PLoS ONE">
        <title>Sequence and analysis of the genome of the pathogenic yeast Candida orthopsilosis.</title>
        <authorList>
            <person name="Riccombeni A."/>
            <person name="Vidanes G."/>
            <person name="Proux-Wera E."/>
            <person name="Wolfe K.H."/>
            <person name="Butler G."/>
        </authorList>
    </citation>
    <scope>NUCLEOTIDE SEQUENCE [LARGE SCALE GENOMIC DNA]</scope>
    <source>
        <strain evidence="10 11">Co 90-125</strain>
    </source>
</reference>
<dbReference type="HOGENOM" id="CLU_066684_2_0_1"/>
<protein>
    <recommendedName>
        <fullName evidence="5">Protein YAE1</fullName>
    </recommendedName>
    <alternativeName>
        <fullName evidence="4">Protein yae1</fullName>
    </alternativeName>
</protein>
<feature type="domain" description="Essential protein Yae1 N-terminal" evidence="9">
    <location>
        <begin position="74"/>
        <end position="112"/>
    </location>
</feature>
<gene>
    <name evidence="10" type="ORF">CORT_0H00890</name>
</gene>
<dbReference type="EMBL" id="HE681726">
    <property type="protein sequence ID" value="CCG25205.1"/>
    <property type="molecule type" value="Genomic_DNA"/>
</dbReference>
<dbReference type="PANTHER" id="PTHR18829">
    <property type="entry name" value="PROTEIN YAE1 HOMOLOG"/>
    <property type="match status" value="1"/>
</dbReference>
<evidence type="ECO:0000256" key="4">
    <source>
        <dbReference type="ARBA" id="ARBA00017286"/>
    </source>
</evidence>
<dbReference type="AlphaFoldDB" id="H8XBL7"/>
<evidence type="ECO:0000256" key="8">
    <source>
        <dbReference type="SAM" id="MobiDB-lite"/>
    </source>
</evidence>
<dbReference type="KEGG" id="cot:CORT_0H00890"/>
<keyword evidence="6" id="KW-0963">Cytoplasm</keyword>
<dbReference type="RefSeq" id="XP_003871330.1">
    <property type="nucleotide sequence ID" value="XM_003871281.1"/>
</dbReference>
<dbReference type="OrthoDB" id="20086at2759"/>
<name>H8XBL7_CANO9</name>
<comment type="similarity">
    <text evidence="3">Belongs to the YAE1 family.</text>
</comment>
<keyword evidence="11" id="KW-1185">Reference proteome</keyword>
<proteinExistence type="inferred from homology"/>